<feature type="domain" description="DUF4283" evidence="4">
    <location>
        <begin position="38"/>
        <end position="121"/>
    </location>
</feature>
<evidence type="ECO:0008006" key="7">
    <source>
        <dbReference type="Google" id="ProtNLM"/>
    </source>
</evidence>
<dbReference type="SUPFAM" id="SSF56219">
    <property type="entry name" value="DNase I-like"/>
    <property type="match status" value="1"/>
</dbReference>
<dbReference type="Pfam" id="PF13456">
    <property type="entry name" value="RVT_3"/>
    <property type="match status" value="1"/>
</dbReference>
<evidence type="ECO:0000259" key="3">
    <source>
        <dbReference type="Pfam" id="PF13966"/>
    </source>
</evidence>
<dbReference type="Proteomes" id="UP000596661">
    <property type="component" value="Chromosome 5"/>
</dbReference>
<accession>A0A803PQ85</accession>
<dbReference type="CDD" id="cd06222">
    <property type="entry name" value="RNase_H_like"/>
    <property type="match status" value="1"/>
</dbReference>
<dbReference type="InterPro" id="IPR012337">
    <property type="entry name" value="RNaseH-like_sf"/>
</dbReference>
<name>A0A803PQ85_CANSA</name>
<keyword evidence="1" id="KW-0812">Transmembrane</keyword>
<keyword evidence="1" id="KW-1133">Transmembrane helix</keyword>
<dbReference type="EnsemblPlants" id="evm.model.05.383">
    <property type="protein sequence ID" value="cds.evm.model.05.383"/>
    <property type="gene ID" value="evm.TU.05.383"/>
</dbReference>
<protein>
    <recommendedName>
        <fullName evidence="7">Reverse transcriptase zinc-binding domain-containing protein</fullName>
    </recommendedName>
</protein>
<dbReference type="AlphaFoldDB" id="A0A803PQ85"/>
<evidence type="ECO:0000313" key="6">
    <source>
        <dbReference type="Proteomes" id="UP000596661"/>
    </source>
</evidence>
<dbReference type="Pfam" id="PF13966">
    <property type="entry name" value="zf-RVT"/>
    <property type="match status" value="1"/>
</dbReference>
<evidence type="ECO:0000259" key="2">
    <source>
        <dbReference type="Pfam" id="PF13456"/>
    </source>
</evidence>
<dbReference type="SUPFAM" id="SSF53098">
    <property type="entry name" value="Ribonuclease H-like"/>
    <property type="match status" value="1"/>
</dbReference>
<reference evidence="5" key="2">
    <citation type="submission" date="2021-03" db="UniProtKB">
        <authorList>
            <consortium name="EnsemblPlants"/>
        </authorList>
    </citation>
    <scope>IDENTIFICATION</scope>
</reference>
<dbReference type="PANTHER" id="PTHR47074:SF11">
    <property type="entry name" value="REVERSE TRANSCRIPTASE-LIKE PROTEIN"/>
    <property type="match status" value="1"/>
</dbReference>
<dbReference type="GO" id="GO:0004523">
    <property type="term" value="F:RNA-DNA hybrid ribonuclease activity"/>
    <property type="evidence" value="ECO:0007669"/>
    <property type="project" value="InterPro"/>
</dbReference>
<dbReference type="InterPro" id="IPR036397">
    <property type="entry name" value="RNaseH_sf"/>
</dbReference>
<dbReference type="GO" id="GO:0003676">
    <property type="term" value="F:nucleic acid binding"/>
    <property type="evidence" value="ECO:0007669"/>
    <property type="project" value="InterPro"/>
</dbReference>
<feature type="domain" description="RNase H type-1" evidence="2">
    <location>
        <begin position="1146"/>
        <end position="1252"/>
    </location>
</feature>
<dbReference type="InterPro" id="IPR036691">
    <property type="entry name" value="Endo/exonu/phosph_ase_sf"/>
</dbReference>
<dbReference type="Pfam" id="PF14111">
    <property type="entry name" value="DUF4283"/>
    <property type="match status" value="1"/>
</dbReference>
<dbReference type="Gene3D" id="3.30.420.10">
    <property type="entry name" value="Ribonuclease H-like superfamily/Ribonuclease H"/>
    <property type="match status" value="1"/>
</dbReference>
<organism evidence="5 6">
    <name type="scientific">Cannabis sativa</name>
    <name type="common">Hemp</name>
    <name type="synonym">Marijuana</name>
    <dbReference type="NCBI Taxonomy" id="3483"/>
    <lineage>
        <taxon>Eukaryota</taxon>
        <taxon>Viridiplantae</taxon>
        <taxon>Streptophyta</taxon>
        <taxon>Embryophyta</taxon>
        <taxon>Tracheophyta</taxon>
        <taxon>Spermatophyta</taxon>
        <taxon>Magnoliopsida</taxon>
        <taxon>eudicotyledons</taxon>
        <taxon>Gunneridae</taxon>
        <taxon>Pentapetalae</taxon>
        <taxon>rosids</taxon>
        <taxon>fabids</taxon>
        <taxon>Rosales</taxon>
        <taxon>Cannabaceae</taxon>
        <taxon>Cannabis</taxon>
    </lineage>
</organism>
<feature type="transmembrane region" description="Helical" evidence="1">
    <location>
        <begin position="427"/>
        <end position="446"/>
    </location>
</feature>
<dbReference type="Gene3D" id="3.60.10.10">
    <property type="entry name" value="Endonuclease/exonuclease/phosphatase"/>
    <property type="match status" value="1"/>
</dbReference>
<evidence type="ECO:0000313" key="5">
    <source>
        <dbReference type="EnsemblPlants" id="cds.evm.model.05.383"/>
    </source>
</evidence>
<evidence type="ECO:0000259" key="4">
    <source>
        <dbReference type="Pfam" id="PF14111"/>
    </source>
</evidence>
<feature type="domain" description="Reverse transcriptase zinc-binding" evidence="3">
    <location>
        <begin position="940"/>
        <end position="1029"/>
    </location>
</feature>
<dbReference type="EMBL" id="UZAU01000419">
    <property type="status" value="NOT_ANNOTATED_CDS"/>
    <property type="molecule type" value="Genomic_DNA"/>
</dbReference>
<dbReference type="InterPro" id="IPR025558">
    <property type="entry name" value="DUF4283"/>
</dbReference>
<dbReference type="PANTHER" id="PTHR47074">
    <property type="entry name" value="BNAC02G40300D PROTEIN"/>
    <property type="match status" value="1"/>
</dbReference>
<proteinExistence type="predicted"/>
<dbReference type="InterPro" id="IPR002156">
    <property type="entry name" value="RNaseH_domain"/>
</dbReference>
<dbReference type="InterPro" id="IPR026960">
    <property type="entry name" value="RVT-Znf"/>
</dbReference>
<keyword evidence="6" id="KW-1185">Reference proteome</keyword>
<reference evidence="5" key="1">
    <citation type="submission" date="2018-11" db="EMBL/GenBank/DDBJ databases">
        <authorList>
            <person name="Grassa J C."/>
        </authorList>
    </citation>
    <scope>NUCLEOTIDE SEQUENCE [LARGE SCALE GENOMIC DNA]</scope>
</reference>
<dbReference type="InterPro" id="IPR044730">
    <property type="entry name" value="RNase_H-like_dom_plant"/>
</dbReference>
<dbReference type="Gramene" id="evm.model.05.383">
    <property type="protein sequence ID" value="cds.evm.model.05.383"/>
    <property type="gene ID" value="evm.TU.05.383"/>
</dbReference>
<dbReference type="InterPro" id="IPR052929">
    <property type="entry name" value="RNase_H-like_EbsB-rel"/>
</dbReference>
<evidence type="ECO:0000256" key="1">
    <source>
        <dbReference type="SAM" id="Phobius"/>
    </source>
</evidence>
<sequence length="1277" mass="142686">MAIVNATNPAINDNGKCFSRLETTVKLAPCASSQQALTSFCLVGRVIAPMIVNEASVMDFVDKTWKFKVNVAAMYESTNNPNCFELGFARAEDRAWALANGPWRVRGYSMILHAWTPRKSLTGGVGEDELKKGSQADPKLNLNIVDQPLTLVNVLGDGDELHGVDIGPTLSSTGPVPITNINSKVFNNNSESCKRNGPNELPEISPSACGTTPLLMKQLGEREIGLVVGPLDSNGPIAKEKGLVESNINNGILGDGPAKTISNESSICGQEPLGVTLEFHLLLETNARTSPLKERKFDGASASLCSRPWKLLRPHPWAIRDFPWDSEERANATNVAKDEPSEDISLSNSDFIGPDQWSTKGKNVISSRPMEGTFVVEESGSFGWLEQTSTVRELKSLIRSRSPDFIFMTELKVDATSFVRTLHSLHFYFHIIVLAVGIASGIILAWKIGFEFECIACSQNHISGIVFSDPQSHPCLLSCVYGPPYFHAKKTFWEKIMKIGDRFGSSWLILGDTNFVLSDSERVWSKGKDQFIPIISRLVNARGLLTMPIQGDRLTWDNHRSGSNHVKSALDKGLINGAWVRLFPKAVLCSFQTSNLDHCPLCLFSDGLGEKIRRSFMFESQFGKLDTLIRDLERRLDLIQSLPVGSREWATERALRNSLNEARVRKENGIDHNCNDLVRDCLSTDDQAELIRRPSLEVIRATLFAMSSTKAPRPDGMSVLFCKHYWESVESDFCEAVLDFFQTGRMHKGVNATNIVLIHKVQNLKRPNHFRPISLCNVVYKKAKTLSKAGRATLIKSVGLSLPLYAMQTTKLSNRLAAKIDGLVRDFWWGSEKGNQSLCCRILEAKYLKGKSFLDCEPKASDSWFWKNVAKSRAIIRKGACKRVADGHDTNIWLDPWIAHLKGFTPHPNGRTISAILKGGIPAGLGKDSLFWTLESSGRFSCKSAYLAQAVDRASLGEVAPSMWNKLWNSKIPERLKVLWWCILSKALPVRSVLGKRFPIEDESCPLCGMEVETLEHLFLSCNVASHLWRSSPWRIFSICDTGIRMWDWVKFLCDLKKKGINEHEAFLFASLTIDTIWRTRNDKVHNNCPVDIFKCIDTIRVSFTDHHAFLLPCPISRPTVSWSPPLQDWLKLNCDIRVGLYSICAAVVARDHVGKVIWVSTSKLEFSNTLCGEAEACCLALEEAKACGVESLILESDSRVVINALNGKESRWELDNYVSFCKNTSPFFISCMFQYVSRQCNFMAHNVAKWAFSHQMFGSVPLSSMADIIFCNDREV</sequence>
<keyword evidence="1" id="KW-0472">Membrane</keyword>